<keyword evidence="3" id="KW-0249">Electron transport</keyword>
<evidence type="ECO:0000256" key="1">
    <source>
        <dbReference type="ARBA" id="ARBA00022448"/>
    </source>
</evidence>
<name>A0A150J668_9EURY</name>
<evidence type="ECO:0000256" key="4">
    <source>
        <dbReference type="ARBA" id="ARBA00023004"/>
    </source>
</evidence>
<keyword evidence="4" id="KW-0408">Iron</keyword>
<dbReference type="PROSITE" id="PS00198">
    <property type="entry name" value="4FE4S_FER_1"/>
    <property type="match status" value="1"/>
</dbReference>
<evidence type="ECO:0000259" key="6">
    <source>
        <dbReference type="PROSITE" id="PS51379"/>
    </source>
</evidence>
<evidence type="ECO:0000313" key="7">
    <source>
        <dbReference type="EMBL" id="KYC52700.1"/>
    </source>
</evidence>
<keyword evidence="1" id="KW-0813">Transport</keyword>
<dbReference type="Proteomes" id="UP000075398">
    <property type="component" value="Unassembled WGS sequence"/>
</dbReference>
<feature type="domain" description="4Fe-4S ferredoxin-type" evidence="6">
    <location>
        <begin position="1"/>
        <end position="28"/>
    </location>
</feature>
<dbReference type="GO" id="GO:0016491">
    <property type="term" value="F:oxidoreductase activity"/>
    <property type="evidence" value="ECO:0007669"/>
    <property type="project" value="UniProtKB-ARBA"/>
</dbReference>
<sequence>MKILIAEGCTKCGVCFKECPEVFVPDSDGNATIAEEFQLDSEFEGEISQNMTQCAKSAESACPVNIISIEE</sequence>
<evidence type="ECO:0000256" key="5">
    <source>
        <dbReference type="ARBA" id="ARBA00023014"/>
    </source>
</evidence>
<dbReference type="Pfam" id="PF13459">
    <property type="entry name" value="Fer4_15"/>
    <property type="match status" value="1"/>
</dbReference>
<dbReference type="GO" id="GO:0046872">
    <property type="term" value="F:metal ion binding"/>
    <property type="evidence" value="ECO:0007669"/>
    <property type="project" value="UniProtKB-KW"/>
</dbReference>
<dbReference type="PROSITE" id="PS51379">
    <property type="entry name" value="4FE4S_FER_2"/>
    <property type="match status" value="1"/>
</dbReference>
<evidence type="ECO:0000256" key="3">
    <source>
        <dbReference type="ARBA" id="ARBA00022982"/>
    </source>
</evidence>
<dbReference type="PANTHER" id="PTHR36923:SF3">
    <property type="entry name" value="FERREDOXIN"/>
    <property type="match status" value="1"/>
</dbReference>
<dbReference type="InterPro" id="IPR017896">
    <property type="entry name" value="4Fe4S_Fe-S-bd"/>
</dbReference>
<dbReference type="Gene3D" id="3.30.70.20">
    <property type="match status" value="1"/>
</dbReference>
<keyword evidence="5" id="KW-0411">Iron-sulfur</keyword>
<gene>
    <name evidence="7" type="ORF">AMQ22_00649</name>
</gene>
<reference evidence="7 8" key="1">
    <citation type="journal article" date="2016" name="ISME J.">
        <title>Chasing the elusive Euryarchaeota class WSA2: genomes reveal a uniquely fastidious methyl-reducing methanogen.</title>
        <authorList>
            <person name="Nobu M.K."/>
            <person name="Narihiro T."/>
            <person name="Kuroda K."/>
            <person name="Mei R."/>
            <person name="Liu W.T."/>
        </authorList>
    </citation>
    <scope>NUCLEOTIDE SEQUENCE [LARGE SCALE GENOMIC DNA]</scope>
    <source>
        <strain evidence="7">U1lsi0528_Bin055</strain>
    </source>
</reference>
<dbReference type="InterPro" id="IPR017900">
    <property type="entry name" value="4Fe4S_Fe_S_CS"/>
</dbReference>
<proteinExistence type="predicted"/>
<dbReference type="EMBL" id="LNGC01000018">
    <property type="protein sequence ID" value="KYC52700.1"/>
    <property type="molecule type" value="Genomic_DNA"/>
</dbReference>
<dbReference type="InterPro" id="IPR051269">
    <property type="entry name" value="Fe-S_cluster_ET"/>
</dbReference>
<dbReference type="AlphaFoldDB" id="A0A150J668"/>
<evidence type="ECO:0000313" key="8">
    <source>
        <dbReference type="Proteomes" id="UP000075398"/>
    </source>
</evidence>
<keyword evidence="2" id="KW-0479">Metal-binding</keyword>
<dbReference type="SUPFAM" id="SSF54862">
    <property type="entry name" value="4Fe-4S ferredoxins"/>
    <property type="match status" value="1"/>
</dbReference>
<dbReference type="GO" id="GO:0051536">
    <property type="term" value="F:iron-sulfur cluster binding"/>
    <property type="evidence" value="ECO:0007669"/>
    <property type="project" value="UniProtKB-KW"/>
</dbReference>
<organism evidence="7 8">
    <name type="scientific">Candidatus Methanofastidiosum methylothiophilum</name>
    <dbReference type="NCBI Taxonomy" id="1705564"/>
    <lineage>
        <taxon>Archaea</taxon>
        <taxon>Methanobacteriati</taxon>
        <taxon>Methanobacteriota</taxon>
        <taxon>Stenosarchaea group</taxon>
        <taxon>Candidatus Methanofastidiosia</taxon>
        <taxon>Candidatus Methanofastidiosales</taxon>
        <taxon>Candidatus Methanofastidiosaceae</taxon>
        <taxon>Candidatus Methanofastidiosum</taxon>
    </lineage>
</organism>
<comment type="caution">
    <text evidence="7">The sequence shown here is derived from an EMBL/GenBank/DDBJ whole genome shotgun (WGS) entry which is preliminary data.</text>
</comment>
<accession>A0A150J668</accession>
<protein>
    <submittedName>
        <fullName evidence="7">Ferredoxin</fullName>
    </submittedName>
</protein>
<evidence type="ECO:0000256" key="2">
    <source>
        <dbReference type="ARBA" id="ARBA00022723"/>
    </source>
</evidence>
<dbReference type="PANTHER" id="PTHR36923">
    <property type="entry name" value="FERREDOXIN"/>
    <property type="match status" value="1"/>
</dbReference>